<name>A0A318LXI8_9PSEU</name>
<keyword evidence="3" id="KW-0274">FAD</keyword>
<dbReference type="PANTHER" id="PTHR43557:SF2">
    <property type="entry name" value="RIESKE DOMAIN-CONTAINING PROTEIN-RELATED"/>
    <property type="match status" value="1"/>
</dbReference>
<keyword evidence="2" id="KW-0285">Flavoprotein</keyword>
<dbReference type="GO" id="GO:0005737">
    <property type="term" value="C:cytoplasm"/>
    <property type="evidence" value="ECO:0007669"/>
    <property type="project" value="TreeGrafter"/>
</dbReference>
<keyword evidence="8" id="KW-1185">Reference proteome</keyword>
<dbReference type="EMBL" id="MASU01000006">
    <property type="protein sequence ID" value="PXY33800.1"/>
    <property type="molecule type" value="Genomic_DNA"/>
</dbReference>
<feature type="domain" description="FAD/NAD(P)-binding" evidence="5">
    <location>
        <begin position="3"/>
        <end position="288"/>
    </location>
</feature>
<dbReference type="Gene3D" id="3.50.50.60">
    <property type="entry name" value="FAD/NAD(P)-binding domain"/>
    <property type="match status" value="2"/>
</dbReference>
<dbReference type="SUPFAM" id="SSF55424">
    <property type="entry name" value="FAD/NAD-linked reductases, dimerisation (C-terminal) domain"/>
    <property type="match status" value="1"/>
</dbReference>
<dbReference type="SUPFAM" id="SSF51905">
    <property type="entry name" value="FAD/NAD(P)-binding domain"/>
    <property type="match status" value="2"/>
</dbReference>
<protein>
    <submittedName>
        <fullName evidence="7">Pyridine nucleotide-disulfide oxidoreductase</fullName>
    </submittedName>
</protein>
<evidence type="ECO:0000259" key="5">
    <source>
        <dbReference type="Pfam" id="PF07992"/>
    </source>
</evidence>
<evidence type="ECO:0000313" key="7">
    <source>
        <dbReference type="EMBL" id="PXY33800.1"/>
    </source>
</evidence>
<comment type="cofactor">
    <cofactor evidence="1">
        <name>FAD</name>
        <dbReference type="ChEBI" id="CHEBI:57692"/>
    </cofactor>
</comment>
<dbReference type="Pfam" id="PF07992">
    <property type="entry name" value="Pyr_redox_2"/>
    <property type="match status" value="1"/>
</dbReference>
<feature type="domain" description="Reductase C-terminal" evidence="6">
    <location>
        <begin position="310"/>
        <end position="378"/>
    </location>
</feature>
<evidence type="ECO:0000256" key="1">
    <source>
        <dbReference type="ARBA" id="ARBA00001974"/>
    </source>
</evidence>
<evidence type="ECO:0000313" key="8">
    <source>
        <dbReference type="Proteomes" id="UP000247892"/>
    </source>
</evidence>
<organism evidence="7 8">
    <name type="scientific">Prauserella flavalba</name>
    <dbReference type="NCBI Taxonomy" id="1477506"/>
    <lineage>
        <taxon>Bacteria</taxon>
        <taxon>Bacillati</taxon>
        <taxon>Actinomycetota</taxon>
        <taxon>Actinomycetes</taxon>
        <taxon>Pseudonocardiales</taxon>
        <taxon>Pseudonocardiaceae</taxon>
        <taxon>Prauserella</taxon>
    </lineage>
</organism>
<dbReference type="RefSeq" id="WP_110337614.1">
    <property type="nucleotide sequence ID" value="NZ_JBHVKT010000015.1"/>
</dbReference>
<dbReference type="InterPro" id="IPR050446">
    <property type="entry name" value="FAD-oxidoreductase/Apoptosis"/>
</dbReference>
<dbReference type="PRINTS" id="PR00368">
    <property type="entry name" value="FADPNR"/>
</dbReference>
<dbReference type="InterPro" id="IPR036188">
    <property type="entry name" value="FAD/NAD-bd_sf"/>
</dbReference>
<evidence type="ECO:0000256" key="3">
    <source>
        <dbReference type="ARBA" id="ARBA00022827"/>
    </source>
</evidence>
<comment type="caution">
    <text evidence="7">The sequence shown here is derived from an EMBL/GenBank/DDBJ whole genome shotgun (WGS) entry which is preliminary data.</text>
</comment>
<accession>A0A318LXI8</accession>
<dbReference type="PRINTS" id="PR00411">
    <property type="entry name" value="PNDRDTASEI"/>
</dbReference>
<dbReference type="PANTHER" id="PTHR43557">
    <property type="entry name" value="APOPTOSIS-INDUCING FACTOR 1"/>
    <property type="match status" value="1"/>
</dbReference>
<proteinExistence type="predicted"/>
<dbReference type="GO" id="GO:0005975">
    <property type="term" value="P:carbohydrate metabolic process"/>
    <property type="evidence" value="ECO:0007669"/>
    <property type="project" value="InterPro"/>
</dbReference>
<evidence type="ECO:0000256" key="4">
    <source>
        <dbReference type="ARBA" id="ARBA00023002"/>
    </source>
</evidence>
<dbReference type="Pfam" id="PF14759">
    <property type="entry name" value="Reductase_C"/>
    <property type="match status" value="1"/>
</dbReference>
<dbReference type="Proteomes" id="UP000247892">
    <property type="component" value="Unassembled WGS sequence"/>
</dbReference>
<dbReference type="InterPro" id="IPR023753">
    <property type="entry name" value="FAD/NAD-binding_dom"/>
</dbReference>
<dbReference type="AlphaFoldDB" id="A0A318LXI8"/>
<keyword evidence="4" id="KW-0560">Oxidoreductase</keyword>
<gene>
    <name evidence="7" type="ORF">BA062_16315</name>
</gene>
<sequence>MRTVVVVGTSLAGLRAAQELRARGYSGRLVLVGREPHRPYDRPPLSKDFLLGKVRAADLELGDADDLLALEAQWHLGVSARRLDTATGEVVLSGGTRVAADGVVVATGATAKTLAGTEELLGVHTLRTLDDALALRAELTAGARVVVIGAGFVGAEVASACHTLGCAVTVVEAASVPLAGVLGARMGAVAAGLHGDNGVRLLAGTGVAGVTAAGGRVTGVSLADGSWLPADVVVAGIGCTPATDWLAGSGIAVDNGVCCDRGGVTSNPSVVAVGDVAGGEHWTTASEQPRVAVRNLLAGATVEHHTRPGYFWSDQYGTRIQFAGTAGDGAEVRVVDGDTEERSFVATYHRDGVLTGVLAMNRPRPFLRLRKRLEHDAAIVQLG</sequence>
<dbReference type="GO" id="GO:0016651">
    <property type="term" value="F:oxidoreductase activity, acting on NAD(P)H"/>
    <property type="evidence" value="ECO:0007669"/>
    <property type="project" value="TreeGrafter"/>
</dbReference>
<evidence type="ECO:0000259" key="6">
    <source>
        <dbReference type="Pfam" id="PF14759"/>
    </source>
</evidence>
<dbReference type="InterPro" id="IPR018225">
    <property type="entry name" value="Transaldolase_AS"/>
</dbReference>
<dbReference type="InterPro" id="IPR016156">
    <property type="entry name" value="FAD/NAD-linked_Rdtase_dimer_sf"/>
</dbReference>
<dbReference type="PROSITE" id="PS01054">
    <property type="entry name" value="TRANSALDOLASE_1"/>
    <property type="match status" value="1"/>
</dbReference>
<evidence type="ECO:0000256" key="2">
    <source>
        <dbReference type="ARBA" id="ARBA00022630"/>
    </source>
</evidence>
<dbReference type="Gene3D" id="3.30.390.30">
    <property type="match status" value="1"/>
</dbReference>
<dbReference type="OrthoDB" id="4475657at2"/>
<reference evidence="7 8" key="1">
    <citation type="submission" date="2016-07" db="EMBL/GenBank/DDBJ databases">
        <title>Draft genome sequence of Prauserella sp. YIM 121212, isolated from alkaline soil.</title>
        <authorList>
            <person name="Ruckert C."/>
            <person name="Albersmeier A."/>
            <person name="Jiang C.-L."/>
            <person name="Jiang Y."/>
            <person name="Kalinowski J."/>
            <person name="Schneider O."/>
            <person name="Winkler A."/>
            <person name="Zotchev S.B."/>
        </authorList>
    </citation>
    <scope>NUCLEOTIDE SEQUENCE [LARGE SCALE GENOMIC DNA]</scope>
    <source>
        <strain evidence="7 8">YIM 121212</strain>
    </source>
</reference>
<dbReference type="InterPro" id="IPR028202">
    <property type="entry name" value="Reductase_C"/>
</dbReference>